<gene>
    <name evidence="7" type="ORF">BRAFLDRAFT_66947</name>
</gene>
<protein>
    <recommendedName>
        <fullName evidence="6">LRRCT domain-containing protein</fullName>
    </recommendedName>
</protein>
<dbReference type="PANTHER" id="PTHR24369">
    <property type="entry name" value="ANTIGEN BSP, PUTATIVE-RELATED"/>
    <property type="match status" value="1"/>
</dbReference>
<keyword evidence="3" id="KW-0677">Repeat</keyword>
<keyword evidence="4" id="KW-0472">Membrane</keyword>
<keyword evidence="2 5" id="KW-0732">Signal</keyword>
<reference evidence="7" key="1">
    <citation type="journal article" date="2008" name="Nature">
        <title>The amphioxus genome and the evolution of the chordate karyotype.</title>
        <authorList>
            <consortium name="US DOE Joint Genome Institute (JGI-PGF)"/>
            <person name="Putnam N.H."/>
            <person name="Butts T."/>
            <person name="Ferrier D.E.K."/>
            <person name="Furlong R.F."/>
            <person name="Hellsten U."/>
            <person name="Kawashima T."/>
            <person name="Robinson-Rechavi M."/>
            <person name="Shoguchi E."/>
            <person name="Terry A."/>
            <person name="Yu J.-K."/>
            <person name="Benito-Gutierrez E.L."/>
            <person name="Dubchak I."/>
            <person name="Garcia-Fernandez J."/>
            <person name="Gibson-Brown J.J."/>
            <person name="Grigoriev I.V."/>
            <person name="Horton A.C."/>
            <person name="de Jong P.J."/>
            <person name="Jurka J."/>
            <person name="Kapitonov V.V."/>
            <person name="Kohara Y."/>
            <person name="Kuroki Y."/>
            <person name="Lindquist E."/>
            <person name="Lucas S."/>
            <person name="Osoegawa K."/>
            <person name="Pennacchio L.A."/>
            <person name="Salamov A.A."/>
            <person name="Satou Y."/>
            <person name="Sauka-Spengler T."/>
            <person name="Schmutz J."/>
            <person name="Shin-I T."/>
            <person name="Toyoda A."/>
            <person name="Bronner-Fraser M."/>
            <person name="Fujiyama A."/>
            <person name="Holland L.Z."/>
            <person name="Holland P.W.H."/>
            <person name="Satoh N."/>
            <person name="Rokhsar D.S."/>
        </authorList>
    </citation>
    <scope>NUCLEOTIDE SEQUENCE [LARGE SCALE GENOMIC DNA]</scope>
    <source>
        <strain evidence="7">S238N-H82</strain>
        <tissue evidence="7">Testes</tissue>
    </source>
</reference>
<dbReference type="SMART" id="SM00369">
    <property type="entry name" value="LRR_TYP"/>
    <property type="match status" value="2"/>
</dbReference>
<dbReference type="AlphaFoldDB" id="C3YZ60"/>
<dbReference type="eggNOG" id="KOG0619">
    <property type="taxonomic scope" value="Eukaryota"/>
</dbReference>
<evidence type="ECO:0000256" key="3">
    <source>
        <dbReference type="ARBA" id="ARBA00022737"/>
    </source>
</evidence>
<dbReference type="InterPro" id="IPR032675">
    <property type="entry name" value="LRR_dom_sf"/>
</dbReference>
<dbReference type="InterPro" id="IPR000483">
    <property type="entry name" value="Cys-rich_flank_reg_C"/>
</dbReference>
<dbReference type="Gene3D" id="3.80.10.10">
    <property type="entry name" value="Ribonuclease Inhibitor"/>
    <property type="match status" value="1"/>
</dbReference>
<keyword evidence="4" id="KW-0812">Transmembrane</keyword>
<feature type="transmembrane region" description="Helical" evidence="4">
    <location>
        <begin position="209"/>
        <end position="233"/>
    </location>
</feature>
<sequence>MATGRSKALDRFYLLQLTLLLTLGVGTVKRAAAHCPEVCECDADVDGQDVSCIGYDLKNIPKGLPVDTVQLNIRNNDIKILDLNDLKPLSRLQGLDVSENNIKAIQGTFEDFPKLTQVQLYDNKLTTLSPDTFGKAATRMHYVSLFNNPWNCDCNMLWMKTQIDSENSSLSSQGVKCETPEDLHGNYTADIDVDKLVCKQTQGLSQLQMILISSILPVVVLAIIIVTVISCYYKRRKQRRQALTRAQLDTGPVGSPHSQPLLQPDGQAHPVEIPQLPPVPGRQRGLDLENRERQQNNGELVVPVRADDRIACAPNAPDIETTPTFVSLGCVPTSTTITLEWRFQGDRQPDSCELHHGRDWIKGIRRDENGPWRYTVNVMPDTEHSFQVRGIFDRQEGRVSEIIQLQTLLTDNLQKECEDGCTARQFLKDFCIIGDKTYKDWMEKLCKTLEGIWGLTGWLLDRDSDPGTFKLENLKWQKLNLCFRCFHESRVPDR</sequence>
<feature type="signal peptide" evidence="5">
    <location>
        <begin position="1"/>
        <end position="33"/>
    </location>
</feature>
<evidence type="ECO:0000313" key="7">
    <source>
        <dbReference type="EMBL" id="EEN54568.1"/>
    </source>
</evidence>
<evidence type="ECO:0000256" key="5">
    <source>
        <dbReference type="SAM" id="SignalP"/>
    </source>
</evidence>
<dbReference type="SUPFAM" id="SSF52058">
    <property type="entry name" value="L domain-like"/>
    <property type="match status" value="1"/>
</dbReference>
<feature type="domain" description="LRRCT" evidence="6">
    <location>
        <begin position="148"/>
        <end position="199"/>
    </location>
</feature>
<evidence type="ECO:0000259" key="6">
    <source>
        <dbReference type="SMART" id="SM00082"/>
    </source>
</evidence>
<accession>C3YZ60</accession>
<evidence type="ECO:0000256" key="1">
    <source>
        <dbReference type="ARBA" id="ARBA00022614"/>
    </source>
</evidence>
<evidence type="ECO:0000256" key="4">
    <source>
        <dbReference type="SAM" id="Phobius"/>
    </source>
</evidence>
<keyword evidence="1" id="KW-0433">Leucine-rich repeat</keyword>
<dbReference type="EMBL" id="GG666565">
    <property type="protein sequence ID" value="EEN54568.1"/>
    <property type="molecule type" value="Genomic_DNA"/>
</dbReference>
<keyword evidence="4" id="KW-1133">Transmembrane helix</keyword>
<dbReference type="InterPro" id="IPR003591">
    <property type="entry name" value="Leu-rich_rpt_typical-subtyp"/>
</dbReference>
<proteinExistence type="predicted"/>
<organism>
    <name type="scientific">Branchiostoma floridae</name>
    <name type="common">Florida lancelet</name>
    <name type="synonym">Amphioxus</name>
    <dbReference type="NCBI Taxonomy" id="7739"/>
    <lineage>
        <taxon>Eukaryota</taxon>
        <taxon>Metazoa</taxon>
        <taxon>Chordata</taxon>
        <taxon>Cephalochordata</taxon>
        <taxon>Leptocardii</taxon>
        <taxon>Amphioxiformes</taxon>
        <taxon>Branchiostomatidae</taxon>
        <taxon>Branchiostoma</taxon>
    </lineage>
</organism>
<dbReference type="InterPro" id="IPR050541">
    <property type="entry name" value="LRR_TM_domain-containing"/>
</dbReference>
<evidence type="ECO:0000256" key="2">
    <source>
        <dbReference type="ARBA" id="ARBA00022729"/>
    </source>
</evidence>
<name>C3YZ60_BRAFL</name>
<dbReference type="InParanoid" id="C3YZ60"/>
<feature type="chain" id="PRO_5002934176" description="LRRCT domain-containing protein" evidence="5">
    <location>
        <begin position="34"/>
        <end position="494"/>
    </location>
</feature>
<dbReference type="SMART" id="SM00082">
    <property type="entry name" value="LRRCT"/>
    <property type="match status" value="1"/>
</dbReference>
<dbReference type="PANTHER" id="PTHR24369:SF210">
    <property type="entry name" value="CHAOPTIN-RELATED"/>
    <property type="match status" value="1"/>
</dbReference>